<keyword evidence="2" id="KW-1185">Reference proteome</keyword>
<dbReference type="EMBL" id="BKCP01004550">
    <property type="protein sequence ID" value="GER32065.1"/>
    <property type="molecule type" value="Genomic_DNA"/>
</dbReference>
<dbReference type="Proteomes" id="UP000325081">
    <property type="component" value="Unassembled WGS sequence"/>
</dbReference>
<keyword evidence="1" id="KW-0548">Nucleotidyltransferase</keyword>
<dbReference type="OrthoDB" id="913740at2759"/>
<name>A0A5A7PGP9_STRAF</name>
<organism evidence="1 2">
    <name type="scientific">Striga asiatica</name>
    <name type="common">Asiatic witchweed</name>
    <name type="synonym">Buchnera asiatica</name>
    <dbReference type="NCBI Taxonomy" id="4170"/>
    <lineage>
        <taxon>Eukaryota</taxon>
        <taxon>Viridiplantae</taxon>
        <taxon>Streptophyta</taxon>
        <taxon>Embryophyta</taxon>
        <taxon>Tracheophyta</taxon>
        <taxon>Spermatophyta</taxon>
        <taxon>Magnoliopsida</taxon>
        <taxon>eudicotyledons</taxon>
        <taxon>Gunneridae</taxon>
        <taxon>Pentapetalae</taxon>
        <taxon>asterids</taxon>
        <taxon>lamiids</taxon>
        <taxon>Lamiales</taxon>
        <taxon>Orobanchaceae</taxon>
        <taxon>Buchnereae</taxon>
        <taxon>Striga</taxon>
    </lineage>
</organism>
<keyword evidence="1" id="KW-0808">Transferase</keyword>
<dbReference type="PANTHER" id="PTHR33116">
    <property type="entry name" value="REVERSE TRANSCRIPTASE ZINC-BINDING DOMAIN-CONTAINING PROTEIN-RELATED-RELATED"/>
    <property type="match status" value="1"/>
</dbReference>
<reference evidence="2" key="1">
    <citation type="journal article" date="2019" name="Curr. Biol.">
        <title>Genome Sequence of Striga asiatica Provides Insight into the Evolution of Plant Parasitism.</title>
        <authorList>
            <person name="Yoshida S."/>
            <person name="Kim S."/>
            <person name="Wafula E.K."/>
            <person name="Tanskanen J."/>
            <person name="Kim Y.M."/>
            <person name="Honaas L."/>
            <person name="Yang Z."/>
            <person name="Spallek T."/>
            <person name="Conn C.E."/>
            <person name="Ichihashi Y."/>
            <person name="Cheong K."/>
            <person name="Cui S."/>
            <person name="Der J.P."/>
            <person name="Gundlach H."/>
            <person name="Jiao Y."/>
            <person name="Hori C."/>
            <person name="Ishida J.K."/>
            <person name="Kasahara H."/>
            <person name="Kiba T."/>
            <person name="Kim M.S."/>
            <person name="Koo N."/>
            <person name="Laohavisit A."/>
            <person name="Lee Y.H."/>
            <person name="Lumba S."/>
            <person name="McCourt P."/>
            <person name="Mortimer J.C."/>
            <person name="Mutuku J.M."/>
            <person name="Nomura T."/>
            <person name="Sasaki-Sekimoto Y."/>
            <person name="Seto Y."/>
            <person name="Wang Y."/>
            <person name="Wakatake T."/>
            <person name="Sakakibara H."/>
            <person name="Demura T."/>
            <person name="Yamaguchi S."/>
            <person name="Yoneyama K."/>
            <person name="Manabe R.I."/>
            <person name="Nelson D.C."/>
            <person name="Schulman A.H."/>
            <person name="Timko M.P."/>
            <person name="dePamphilis C.W."/>
            <person name="Choi D."/>
            <person name="Shirasu K."/>
        </authorList>
    </citation>
    <scope>NUCLEOTIDE SEQUENCE [LARGE SCALE GENOMIC DNA]</scope>
    <source>
        <strain evidence="2">cv. UVA1</strain>
    </source>
</reference>
<dbReference type="GO" id="GO:0003964">
    <property type="term" value="F:RNA-directed DNA polymerase activity"/>
    <property type="evidence" value="ECO:0007669"/>
    <property type="project" value="UniProtKB-KW"/>
</dbReference>
<keyword evidence="1" id="KW-0695">RNA-directed DNA polymerase</keyword>
<protein>
    <submittedName>
        <fullName evidence="1">RNA-directed DNA polymerase (Reversetranscriptase)-related family protein</fullName>
    </submittedName>
</protein>
<evidence type="ECO:0000313" key="2">
    <source>
        <dbReference type="Proteomes" id="UP000325081"/>
    </source>
</evidence>
<accession>A0A5A7PGP9</accession>
<proteinExistence type="predicted"/>
<sequence length="406" mass="46296">MSARHPLMQSDGDMRLYRAGPNSNNCFSKVPWTRISSAFKMVLEADLQLVLIGSLAVDPGDGKAESFAWALVHIELGVAWLLANFWWAKGNTQSKGIHWLAWDKMNMPKSEGGLGFQDIKLSNKALILKQLWRLIEKPDLLMCKVLKGKYFPHGFVFDCKLNNGASWLWRSWASLLPVLSDQVNIVIKNGAKTKLNDCNWVPGLQKGSPNLRADVDGSLFLVKDLLLAGGVLWDSSLVRALFEDDVASLILQIKSLNPNDDDLWKCAFLDKGKFSVKKAYLFLLRAKISAGAVGECSRLAMGNKRARDRCWSLKIMGKVCGEAEETIEHTLFMRRRAQIVWQIAPVTWDKQKMAVSSFKEWWWWITTLNFKDTSEARIQLQWQQERWIIQTALKDWMDYNASNLKE</sequence>
<gene>
    <name evidence="1" type="ORF">STAS_08110</name>
</gene>
<evidence type="ECO:0000313" key="1">
    <source>
        <dbReference type="EMBL" id="GER32065.1"/>
    </source>
</evidence>
<comment type="caution">
    <text evidence="1">The sequence shown here is derived from an EMBL/GenBank/DDBJ whole genome shotgun (WGS) entry which is preliminary data.</text>
</comment>
<dbReference type="PANTHER" id="PTHR33116:SF78">
    <property type="entry name" value="OS12G0587133 PROTEIN"/>
    <property type="match status" value="1"/>
</dbReference>
<dbReference type="AlphaFoldDB" id="A0A5A7PGP9"/>